<gene>
    <name evidence="2" type="ORF">EAG_16273</name>
</gene>
<dbReference type="InParanoid" id="E2AGA0"/>
<name>E2AGA0_CAMFO</name>
<dbReference type="Proteomes" id="UP000000311">
    <property type="component" value="Unassembled WGS sequence"/>
</dbReference>
<proteinExistence type="predicted"/>
<dbReference type="AlphaFoldDB" id="E2AGA0"/>
<reference evidence="2 3" key="1">
    <citation type="journal article" date="2010" name="Science">
        <title>Genomic comparison of the ants Camponotus floridanus and Harpegnathos saltator.</title>
        <authorList>
            <person name="Bonasio R."/>
            <person name="Zhang G."/>
            <person name="Ye C."/>
            <person name="Mutti N.S."/>
            <person name="Fang X."/>
            <person name="Qin N."/>
            <person name="Donahue G."/>
            <person name="Yang P."/>
            <person name="Li Q."/>
            <person name="Li C."/>
            <person name="Zhang P."/>
            <person name="Huang Z."/>
            <person name="Berger S.L."/>
            <person name="Reinberg D."/>
            <person name="Wang J."/>
            <person name="Liebig J."/>
        </authorList>
    </citation>
    <scope>NUCLEOTIDE SEQUENCE [LARGE SCALE GENOMIC DNA]</scope>
    <source>
        <strain evidence="3">C129</strain>
    </source>
</reference>
<accession>E2AGA0</accession>
<evidence type="ECO:0000313" key="2">
    <source>
        <dbReference type="EMBL" id="EFN67591.1"/>
    </source>
</evidence>
<sequence>MEEGRKEGRKARKTTRQERRSLEGVTAATPQLGPPDASLSRGYRDYNSDLCASGGVTSRIKYLSVTVKAASYTTALAPRLSGGCHSRQEPTDILGSELTATGARRSATSVASSSLYLDKDEFRTVDGGIADNLPVYAGFAKLARRASRTASSPRPVLKTVRHTKWYASGINLSVVCMIGPAHVTRYLFDIDFLVKLIDDEPHPFNYYADNVYSMLVNLRFVFHRYIKDSNRRNSGVLIRYGTSNGKLGRNYHEREKGIGDGSGEIPPGIVSIRLSAFPHATRADEAARTSARLHLRGHCAPRASGAANVGFSSWQHRQLRSYKSSGCPTYVPDNFYLRPLYPSSAQFVRQTLDYSCVRLPKNHVARRHEVIALAIESVCISQRAMSINDFGEDGDRDFADTTLPSFEQISPLATAATIVAIFTMVADRHHVIYSVHRMQWVSGIFLEPCQHRRRERRIARLSEHLPLTALSLPKDPFFLRASLCELVSVSRFRGGLFAVRRFRNVAQSAVVRQIDYVLARSILRGARPSFVPSHMPLTYSSAFRMETIDVTFSNCDMSSTTAQTLALYFYEDSNS</sequence>
<organism evidence="3">
    <name type="scientific">Camponotus floridanus</name>
    <name type="common">Florida carpenter ant</name>
    <dbReference type="NCBI Taxonomy" id="104421"/>
    <lineage>
        <taxon>Eukaryota</taxon>
        <taxon>Metazoa</taxon>
        <taxon>Ecdysozoa</taxon>
        <taxon>Arthropoda</taxon>
        <taxon>Hexapoda</taxon>
        <taxon>Insecta</taxon>
        <taxon>Pterygota</taxon>
        <taxon>Neoptera</taxon>
        <taxon>Endopterygota</taxon>
        <taxon>Hymenoptera</taxon>
        <taxon>Apocrita</taxon>
        <taxon>Aculeata</taxon>
        <taxon>Formicoidea</taxon>
        <taxon>Formicidae</taxon>
        <taxon>Formicinae</taxon>
        <taxon>Camponotus</taxon>
    </lineage>
</organism>
<evidence type="ECO:0000256" key="1">
    <source>
        <dbReference type="SAM" id="MobiDB-lite"/>
    </source>
</evidence>
<dbReference type="EMBL" id="GL439266">
    <property type="protein sequence ID" value="EFN67591.1"/>
    <property type="molecule type" value="Genomic_DNA"/>
</dbReference>
<evidence type="ECO:0000313" key="3">
    <source>
        <dbReference type="Proteomes" id="UP000000311"/>
    </source>
</evidence>
<protein>
    <submittedName>
        <fullName evidence="2">Uncharacterized protein</fullName>
    </submittedName>
</protein>
<feature type="region of interest" description="Disordered" evidence="1">
    <location>
        <begin position="1"/>
        <end position="40"/>
    </location>
</feature>
<keyword evidence="3" id="KW-1185">Reference proteome</keyword>